<dbReference type="GO" id="GO:0004640">
    <property type="term" value="F:phosphoribosylanthranilate isomerase activity"/>
    <property type="evidence" value="ECO:0007669"/>
    <property type="project" value="UniProtKB-UniRule"/>
</dbReference>
<dbReference type="NCBIfam" id="NF002300">
    <property type="entry name" value="PRK01222.1-7"/>
    <property type="match status" value="1"/>
</dbReference>
<dbReference type="Proteomes" id="UP000234237">
    <property type="component" value="Chromosome"/>
</dbReference>
<name>A0A2K9IVH7_9BACI</name>
<feature type="domain" description="N-(5'phosphoribosyl) anthranilate isomerase (PRAI)" evidence="11">
    <location>
        <begin position="3"/>
        <end position="198"/>
    </location>
</feature>
<dbReference type="AlphaFoldDB" id="A0A2K9IVH7"/>
<dbReference type="HAMAP" id="MF_00135">
    <property type="entry name" value="PRAI"/>
    <property type="match status" value="1"/>
</dbReference>
<evidence type="ECO:0000313" key="13">
    <source>
        <dbReference type="Proteomes" id="UP000234237"/>
    </source>
</evidence>
<dbReference type="KEGG" id="vpn:A21D_00666"/>
<dbReference type="EMBL" id="CP018622">
    <property type="protein sequence ID" value="AUJ23779.1"/>
    <property type="molecule type" value="Genomic_DNA"/>
</dbReference>
<comment type="pathway">
    <text evidence="2 10">Amino-acid biosynthesis; L-tryptophan biosynthesis; L-tryptophan from chorismate: step 3/5.</text>
</comment>
<evidence type="ECO:0000256" key="2">
    <source>
        <dbReference type="ARBA" id="ARBA00004664"/>
    </source>
</evidence>
<accession>A0A2K9IVH7</accession>
<keyword evidence="8 10" id="KW-0057">Aromatic amino acid biosynthesis</keyword>
<dbReference type="CDD" id="cd00405">
    <property type="entry name" value="PRAI"/>
    <property type="match status" value="1"/>
</dbReference>
<proteinExistence type="inferred from homology"/>
<keyword evidence="6 10" id="KW-0028">Amino-acid biosynthesis</keyword>
<keyword evidence="7 10" id="KW-0822">Tryptophan biosynthesis</keyword>
<comment type="catalytic activity">
    <reaction evidence="1 10">
        <text>N-(5-phospho-beta-D-ribosyl)anthranilate = 1-(2-carboxyphenylamino)-1-deoxy-D-ribulose 5-phosphate</text>
        <dbReference type="Rhea" id="RHEA:21540"/>
        <dbReference type="ChEBI" id="CHEBI:18277"/>
        <dbReference type="ChEBI" id="CHEBI:58613"/>
        <dbReference type="EC" id="5.3.1.24"/>
    </reaction>
</comment>
<dbReference type="Gene3D" id="3.20.20.70">
    <property type="entry name" value="Aldolase class I"/>
    <property type="match status" value="1"/>
</dbReference>
<dbReference type="InterPro" id="IPR011060">
    <property type="entry name" value="RibuloseP-bd_barrel"/>
</dbReference>
<evidence type="ECO:0000256" key="4">
    <source>
        <dbReference type="ARBA" id="ARBA00012572"/>
    </source>
</evidence>
<evidence type="ECO:0000259" key="11">
    <source>
        <dbReference type="Pfam" id="PF00697"/>
    </source>
</evidence>
<protein>
    <recommendedName>
        <fullName evidence="5 10">N-(5'-phosphoribosyl)anthranilate isomerase</fullName>
        <shortName evidence="10">PRAI</shortName>
        <ecNumber evidence="4 10">5.3.1.24</ecNumber>
    </recommendedName>
</protein>
<dbReference type="InterPro" id="IPR044643">
    <property type="entry name" value="TrpF_fam"/>
</dbReference>
<dbReference type="SUPFAM" id="SSF51366">
    <property type="entry name" value="Ribulose-phoshate binding barrel"/>
    <property type="match status" value="1"/>
</dbReference>
<dbReference type="FunFam" id="3.20.20.70:FF:000075">
    <property type="entry name" value="Tryptophan biosynthesis protein TRP1"/>
    <property type="match status" value="1"/>
</dbReference>
<dbReference type="UniPathway" id="UPA00035">
    <property type="reaction ID" value="UER00042"/>
</dbReference>
<evidence type="ECO:0000256" key="3">
    <source>
        <dbReference type="ARBA" id="ARBA00007571"/>
    </source>
</evidence>
<evidence type="ECO:0000256" key="6">
    <source>
        <dbReference type="ARBA" id="ARBA00022605"/>
    </source>
</evidence>
<evidence type="ECO:0000256" key="7">
    <source>
        <dbReference type="ARBA" id="ARBA00022822"/>
    </source>
</evidence>
<dbReference type="InterPro" id="IPR001240">
    <property type="entry name" value="PRAI_dom"/>
</dbReference>
<dbReference type="GO" id="GO:0000162">
    <property type="term" value="P:L-tryptophan biosynthetic process"/>
    <property type="evidence" value="ECO:0007669"/>
    <property type="project" value="UniProtKB-UniRule"/>
</dbReference>
<reference evidence="13" key="1">
    <citation type="submission" date="2016-11" db="EMBL/GenBank/DDBJ databases">
        <title>Complete genome sequence of Virgibacillus pantothenticus 21D, a halophilic bacterium isolated from the deep hypersaline anoxic basin Discovery in the Mediterranean Sea.</title>
        <authorList>
            <person name="Zeaiter Z."/>
            <person name="Booth J.M."/>
            <person name="Prosdocimi E.M."/>
            <person name="Mapelli F."/>
            <person name="Fusi M."/>
            <person name="Daffonchio D."/>
            <person name="Borin S."/>
            <person name="Crotti E."/>
        </authorList>
    </citation>
    <scope>NUCLEOTIDE SEQUENCE [LARGE SCALE GENOMIC DNA]</scope>
    <source>
        <strain evidence="13">21D</strain>
    </source>
</reference>
<keyword evidence="9 10" id="KW-0413">Isomerase</keyword>
<evidence type="ECO:0000256" key="8">
    <source>
        <dbReference type="ARBA" id="ARBA00023141"/>
    </source>
</evidence>
<dbReference type="EC" id="5.3.1.24" evidence="4 10"/>
<evidence type="ECO:0000256" key="10">
    <source>
        <dbReference type="HAMAP-Rule" id="MF_00135"/>
    </source>
</evidence>
<organism evidence="12 13">
    <name type="scientific">Virgibacillus dokdonensis</name>
    <dbReference type="NCBI Taxonomy" id="302167"/>
    <lineage>
        <taxon>Bacteria</taxon>
        <taxon>Bacillati</taxon>
        <taxon>Bacillota</taxon>
        <taxon>Bacilli</taxon>
        <taxon>Bacillales</taxon>
        <taxon>Bacillaceae</taxon>
        <taxon>Virgibacillus</taxon>
    </lineage>
</organism>
<evidence type="ECO:0000256" key="1">
    <source>
        <dbReference type="ARBA" id="ARBA00001164"/>
    </source>
</evidence>
<dbReference type="PANTHER" id="PTHR42894">
    <property type="entry name" value="N-(5'-PHOSPHORIBOSYL)ANTHRANILATE ISOMERASE"/>
    <property type="match status" value="1"/>
</dbReference>
<evidence type="ECO:0000256" key="9">
    <source>
        <dbReference type="ARBA" id="ARBA00023235"/>
    </source>
</evidence>
<evidence type="ECO:0000313" key="12">
    <source>
        <dbReference type="EMBL" id="AUJ23779.1"/>
    </source>
</evidence>
<dbReference type="Pfam" id="PF00697">
    <property type="entry name" value="PRAI"/>
    <property type="match status" value="1"/>
</dbReference>
<comment type="similarity">
    <text evidence="3 10">Belongs to the TrpF family.</text>
</comment>
<dbReference type="InterPro" id="IPR013785">
    <property type="entry name" value="Aldolase_TIM"/>
</dbReference>
<sequence length="210" mass="22698">MLVKICGIQSIEAAQAAVLAGADLLGFVFAPSKRKVTPEQAASIVQTIPRSVKIVGVFVNERVTALNAIIAQVPLDYVQLHGQETASVAYQLHAPIIKAYSIDKLEKTKQKELTNYPYDYLLIDSPSEQYAGGSGRPFNWSKLKTKQIPSERLIIAGGLTSTNVNQAIATLNPSGVDVSSGVETNGKKDSQKIIQFITQAKGMVKDNEKL</sequence>
<gene>
    <name evidence="10 12" type="primary">trpF</name>
    <name evidence="12" type="ORF">A21D_00666</name>
</gene>
<dbReference type="PANTHER" id="PTHR42894:SF1">
    <property type="entry name" value="N-(5'-PHOSPHORIBOSYL)ANTHRANILATE ISOMERASE"/>
    <property type="match status" value="1"/>
</dbReference>
<evidence type="ECO:0000256" key="5">
    <source>
        <dbReference type="ARBA" id="ARBA00022272"/>
    </source>
</evidence>
<dbReference type="RefSeq" id="WP_101932685.1">
    <property type="nucleotide sequence ID" value="NZ_CP018622.1"/>
</dbReference>